<reference evidence="1 2" key="1">
    <citation type="journal article" date="2023" name="Mol. Phylogenet. Evol.">
        <title>Genome-scale phylogeny and comparative genomics of the fungal order Sordariales.</title>
        <authorList>
            <person name="Hensen N."/>
            <person name="Bonometti L."/>
            <person name="Westerberg I."/>
            <person name="Brannstrom I.O."/>
            <person name="Guillou S."/>
            <person name="Cros-Aarteil S."/>
            <person name="Calhoun S."/>
            <person name="Haridas S."/>
            <person name="Kuo A."/>
            <person name="Mondo S."/>
            <person name="Pangilinan J."/>
            <person name="Riley R."/>
            <person name="LaButti K."/>
            <person name="Andreopoulos B."/>
            <person name="Lipzen A."/>
            <person name="Chen C."/>
            <person name="Yan M."/>
            <person name="Daum C."/>
            <person name="Ng V."/>
            <person name="Clum A."/>
            <person name="Steindorff A."/>
            <person name="Ohm R.A."/>
            <person name="Martin F."/>
            <person name="Silar P."/>
            <person name="Natvig D.O."/>
            <person name="Lalanne C."/>
            <person name="Gautier V."/>
            <person name="Ament-Velasquez S.L."/>
            <person name="Kruys A."/>
            <person name="Hutchinson M.I."/>
            <person name="Powell A.J."/>
            <person name="Barry K."/>
            <person name="Miller A.N."/>
            <person name="Grigoriev I.V."/>
            <person name="Debuchy R."/>
            <person name="Gladieux P."/>
            <person name="Hiltunen Thoren M."/>
            <person name="Johannesson H."/>
        </authorList>
    </citation>
    <scope>NUCLEOTIDE SEQUENCE [LARGE SCALE GENOMIC DNA]</scope>
    <source>
        <strain evidence="1 2">FGSC 10403</strain>
    </source>
</reference>
<sequence length="233" mass="25632">MCVLWGRGARLGRQLGGQAAITVHCSIRTPLSVQNLIYHLPPLVASRASCLYHRASTTRIRLEQVLHMYSLVPTGSNCASSAYVHVSVAFHKGTVARPGVDVRAGERKAMLTMHGRRYTCTTKPFSLLVALLVAKRLDMPSLAHVGSAKRTDTHPRHHSTIPIHYWLPSTRAAKGGQALLLQKTLHYQRVGFFRPLTECVSHSLHEASGLLPLPPRAYSELSFLNAPCTPYAS</sequence>
<keyword evidence="2" id="KW-1185">Reference proteome</keyword>
<dbReference type="Proteomes" id="UP001285908">
    <property type="component" value="Unassembled WGS sequence"/>
</dbReference>
<accession>A0AAJ0I7F6</accession>
<dbReference type="EMBL" id="JAULSX010000004">
    <property type="protein sequence ID" value="KAK3492270.1"/>
    <property type="molecule type" value="Genomic_DNA"/>
</dbReference>
<gene>
    <name evidence="1" type="ORF">B0T23DRAFT_137724</name>
</gene>
<protein>
    <submittedName>
        <fullName evidence="1">Uncharacterized protein</fullName>
    </submittedName>
</protein>
<comment type="caution">
    <text evidence="1">The sequence shown here is derived from an EMBL/GenBank/DDBJ whole genome shotgun (WGS) entry which is preliminary data.</text>
</comment>
<dbReference type="RefSeq" id="XP_062692728.1">
    <property type="nucleotide sequence ID" value="XM_062832310.1"/>
</dbReference>
<organism evidence="1 2">
    <name type="scientific">Neurospora hispaniola</name>
    <dbReference type="NCBI Taxonomy" id="588809"/>
    <lineage>
        <taxon>Eukaryota</taxon>
        <taxon>Fungi</taxon>
        <taxon>Dikarya</taxon>
        <taxon>Ascomycota</taxon>
        <taxon>Pezizomycotina</taxon>
        <taxon>Sordariomycetes</taxon>
        <taxon>Sordariomycetidae</taxon>
        <taxon>Sordariales</taxon>
        <taxon>Sordariaceae</taxon>
        <taxon>Neurospora</taxon>
    </lineage>
</organism>
<dbReference type="GeneID" id="87869932"/>
<evidence type="ECO:0000313" key="2">
    <source>
        <dbReference type="Proteomes" id="UP001285908"/>
    </source>
</evidence>
<evidence type="ECO:0000313" key="1">
    <source>
        <dbReference type="EMBL" id="KAK3492270.1"/>
    </source>
</evidence>
<dbReference type="AlphaFoldDB" id="A0AAJ0I7F6"/>
<name>A0AAJ0I7F6_9PEZI</name>
<proteinExistence type="predicted"/>